<sequence>MSNSNSTSKIHVVVRVPWKRPIRIEPITEKTIEQEKQEKIDQKLLQFFSTKSLNENIDWDELSEFTGIPVEECIQRSKNLFQKHLEFFDKSIQQQKSNLQENKTKNENIKNYDLNDFKRNNQLQNQLKNSNEIGIEKFSEIVQKYKFDWMAISDVLKKEYFVELNPIECRTKYFQQVNDLSQILSNSSTLKSLNQNQIVLNSKIENLKEMNLKNAFPDSSLTQSALEEAFLDLNEK</sequence>
<dbReference type="PANTHER" id="PTHR40012:SF1">
    <property type="entry name" value="AUTOPHAGY-RELATED PROTEIN 29"/>
    <property type="match status" value="1"/>
</dbReference>
<dbReference type="Gene3D" id="1.10.10.2570">
    <property type="match status" value="1"/>
</dbReference>
<dbReference type="PANTHER" id="PTHR40012">
    <property type="entry name" value="AUTOPHAGY-RELATED PROTEIN 29"/>
    <property type="match status" value="1"/>
</dbReference>
<accession>A0A9Q0LVK6</accession>
<proteinExistence type="predicted"/>
<dbReference type="EMBL" id="JAPDFW010000055">
    <property type="protein sequence ID" value="KAJ5078110.1"/>
    <property type="molecule type" value="Genomic_DNA"/>
</dbReference>
<dbReference type="Proteomes" id="UP001149090">
    <property type="component" value="Unassembled WGS sequence"/>
</dbReference>
<dbReference type="InterPro" id="IPR039113">
    <property type="entry name" value="ATG29"/>
</dbReference>
<keyword evidence="2" id="KW-1185">Reference proteome</keyword>
<gene>
    <name evidence="1" type="ORF">M0811_05368</name>
</gene>
<dbReference type="GO" id="GO:0000045">
    <property type="term" value="P:autophagosome assembly"/>
    <property type="evidence" value="ECO:0007669"/>
    <property type="project" value="InterPro"/>
</dbReference>
<dbReference type="InterPro" id="IPR039362">
    <property type="entry name" value="ATG29_sf"/>
</dbReference>
<comment type="caution">
    <text evidence="1">The sequence shown here is derived from an EMBL/GenBank/DDBJ whole genome shotgun (WGS) entry which is preliminary data.</text>
</comment>
<reference evidence="1" key="1">
    <citation type="submission" date="2022-10" db="EMBL/GenBank/DDBJ databases">
        <title>Novel sulphate-reducing endosymbionts in the free-living metamonad Anaeramoeba.</title>
        <authorList>
            <person name="Jerlstrom-Hultqvist J."/>
            <person name="Cepicka I."/>
            <person name="Gallot-Lavallee L."/>
            <person name="Salas-Leiva D."/>
            <person name="Curtis B.A."/>
            <person name="Zahonova K."/>
            <person name="Pipaliya S."/>
            <person name="Dacks J."/>
            <person name="Roger A.J."/>
        </authorList>
    </citation>
    <scope>NUCLEOTIDE SEQUENCE</scope>
    <source>
        <strain evidence="1">BMAN</strain>
    </source>
</reference>
<organism evidence="1 2">
    <name type="scientific">Anaeramoeba ignava</name>
    <name type="common">Anaerobic marine amoeba</name>
    <dbReference type="NCBI Taxonomy" id="1746090"/>
    <lineage>
        <taxon>Eukaryota</taxon>
        <taxon>Metamonada</taxon>
        <taxon>Anaeramoebidae</taxon>
        <taxon>Anaeramoeba</taxon>
    </lineage>
</organism>
<name>A0A9Q0LVK6_ANAIG</name>
<protein>
    <submittedName>
        <fullName evidence="1">Autophagy-related protein</fullName>
    </submittedName>
</protein>
<evidence type="ECO:0000313" key="1">
    <source>
        <dbReference type="EMBL" id="KAJ5078110.1"/>
    </source>
</evidence>
<evidence type="ECO:0000313" key="2">
    <source>
        <dbReference type="Proteomes" id="UP001149090"/>
    </source>
</evidence>
<dbReference type="AlphaFoldDB" id="A0A9Q0LVK6"/>